<accession>A0A9X1K3U3</accession>
<organism evidence="1 2">
    <name type="scientific">Roseobacter insulae</name>
    <dbReference type="NCBI Taxonomy" id="2859783"/>
    <lineage>
        <taxon>Bacteria</taxon>
        <taxon>Pseudomonadati</taxon>
        <taxon>Pseudomonadota</taxon>
        <taxon>Alphaproteobacteria</taxon>
        <taxon>Rhodobacterales</taxon>
        <taxon>Roseobacteraceae</taxon>
        <taxon>Roseobacter</taxon>
    </lineage>
</organism>
<dbReference type="Proteomes" id="UP001138661">
    <property type="component" value="Unassembled WGS sequence"/>
</dbReference>
<keyword evidence="2" id="KW-1185">Reference proteome</keyword>
<evidence type="ECO:0000313" key="1">
    <source>
        <dbReference type="EMBL" id="MBW4709017.1"/>
    </source>
</evidence>
<dbReference type="AlphaFoldDB" id="A0A9X1K3U3"/>
<sequence>MAAPEDNGPRRLEVMTDGLVLYSAPATDADTRTEFPRSAVLSNLGCAAVSGEVWCKVIPLRGGNEGYVQAAYLQPAKGPDGIIPTGTDTSKQRARANDFDATSTISCAQEQGQALGQCRAAIARSGGGDATVFVTFQNGFTRHLFFTHGQFMRANATMSGVGTDTDWQLIGDTYTIRVDDQRYEMPKAFLLGK</sequence>
<protein>
    <submittedName>
        <fullName evidence="1">SH3 domain-containing protein</fullName>
    </submittedName>
</protein>
<comment type="caution">
    <text evidence="1">The sequence shown here is derived from an EMBL/GenBank/DDBJ whole genome shotgun (WGS) entry which is preliminary data.</text>
</comment>
<proteinExistence type="predicted"/>
<dbReference type="RefSeq" id="WP_219504086.1">
    <property type="nucleotide sequence ID" value="NZ_JAHXDN010000004.1"/>
</dbReference>
<name>A0A9X1K3U3_9RHOB</name>
<evidence type="ECO:0000313" key="2">
    <source>
        <dbReference type="Proteomes" id="UP001138661"/>
    </source>
</evidence>
<reference evidence="1" key="1">
    <citation type="submission" date="2021-07" db="EMBL/GenBank/DDBJ databases">
        <title>Roseobacter insulae sp. nov., isolated from a tidal flat.</title>
        <authorList>
            <person name="Park S."/>
            <person name="Yoon J.-H."/>
        </authorList>
    </citation>
    <scope>NUCLEOTIDE SEQUENCE</scope>
    <source>
        <strain evidence="1">YSTF-M11</strain>
    </source>
</reference>
<gene>
    <name evidence="1" type="ORF">KX928_14600</name>
</gene>
<dbReference type="EMBL" id="JAHXDN010000004">
    <property type="protein sequence ID" value="MBW4709017.1"/>
    <property type="molecule type" value="Genomic_DNA"/>
</dbReference>